<dbReference type="InterPro" id="IPR000891">
    <property type="entry name" value="PYR_CT"/>
</dbReference>
<feature type="binding site" evidence="10">
    <location>
        <position position="247"/>
    </location>
    <ligand>
        <name>Mg(2+)</name>
        <dbReference type="ChEBI" id="CHEBI:18420"/>
    </ligand>
</feature>
<keyword evidence="6 10" id="KW-0028">Amino-acid biosynthesis</keyword>
<dbReference type="EMBL" id="JACHXP010000009">
    <property type="protein sequence ID" value="MBB3190890.1"/>
    <property type="molecule type" value="Genomic_DNA"/>
</dbReference>
<dbReference type="EC" id="2.3.3.13" evidence="4 10"/>
<feature type="domain" description="Pyruvate carboxyltransferase" evidence="11">
    <location>
        <begin position="32"/>
        <end position="306"/>
    </location>
</feature>
<dbReference type="InterPro" id="IPR039371">
    <property type="entry name" value="LeuA_N_DRE-TIM"/>
</dbReference>
<evidence type="ECO:0000256" key="1">
    <source>
        <dbReference type="ARBA" id="ARBA00000064"/>
    </source>
</evidence>
<keyword evidence="10" id="KW-0460">Magnesium</keyword>
<dbReference type="CDD" id="cd07942">
    <property type="entry name" value="DRE_TIM_LeuA"/>
    <property type="match status" value="1"/>
</dbReference>
<feature type="binding site" evidence="10">
    <location>
        <position position="41"/>
    </location>
    <ligand>
        <name>Mg(2+)</name>
        <dbReference type="ChEBI" id="CHEBI:18420"/>
    </ligand>
</feature>
<evidence type="ECO:0000256" key="4">
    <source>
        <dbReference type="ARBA" id="ARBA00012973"/>
    </source>
</evidence>
<dbReference type="Pfam" id="PF00682">
    <property type="entry name" value="HMGL-like"/>
    <property type="match status" value="1"/>
</dbReference>
<dbReference type="AlphaFoldDB" id="A0A839VAA2"/>
<keyword evidence="10" id="KW-0963">Cytoplasm</keyword>
<evidence type="ECO:0000313" key="13">
    <source>
        <dbReference type="Proteomes" id="UP000547614"/>
    </source>
</evidence>
<dbReference type="UniPathway" id="UPA00048">
    <property type="reaction ID" value="UER00070"/>
</dbReference>
<dbReference type="GO" id="GO:0000287">
    <property type="term" value="F:magnesium ion binding"/>
    <property type="evidence" value="ECO:0007669"/>
    <property type="project" value="UniProtKB-UniRule"/>
</dbReference>
<feature type="region of interest" description="Regulatory domain" evidence="10">
    <location>
        <begin position="440"/>
        <end position="568"/>
    </location>
</feature>
<dbReference type="PANTHER" id="PTHR46911:SF1">
    <property type="entry name" value="2-ISOPROPYLMALATE SYNTHASE"/>
    <property type="match status" value="1"/>
</dbReference>
<dbReference type="SUPFAM" id="SSF89000">
    <property type="entry name" value="post-HMGL domain-like"/>
    <property type="match status" value="1"/>
</dbReference>
<evidence type="ECO:0000256" key="10">
    <source>
        <dbReference type="HAMAP-Rule" id="MF_00572"/>
    </source>
</evidence>
<comment type="catalytic activity">
    <reaction evidence="1 10">
        <text>3-methyl-2-oxobutanoate + acetyl-CoA + H2O = (2S)-2-isopropylmalate + CoA + H(+)</text>
        <dbReference type="Rhea" id="RHEA:21524"/>
        <dbReference type="ChEBI" id="CHEBI:1178"/>
        <dbReference type="ChEBI" id="CHEBI:11851"/>
        <dbReference type="ChEBI" id="CHEBI:15377"/>
        <dbReference type="ChEBI" id="CHEBI:15378"/>
        <dbReference type="ChEBI" id="CHEBI:57287"/>
        <dbReference type="ChEBI" id="CHEBI:57288"/>
        <dbReference type="EC" id="2.3.3.13"/>
    </reaction>
</comment>
<evidence type="ECO:0000313" key="12">
    <source>
        <dbReference type="EMBL" id="MBB3190890.1"/>
    </source>
</evidence>
<dbReference type="SMART" id="SM00917">
    <property type="entry name" value="LeuA_dimer"/>
    <property type="match status" value="1"/>
</dbReference>
<dbReference type="GO" id="GO:0009098">
    <property type="term" value="P:L-leucine biosynthetic process"/>
    <property type="evidence" value="ECO:0007669"/>
    <property type="project" value="UniProtKB-UniRule"/>
</dbReference>
<evidence type="ECO:0000256" key="9">
    <source>
        <dbReference type="ARBA" id="ARBA00023304"/>
    </source>
</evidence>
<gene>
    <name evidence="10" type="primary">leuA</name>
    <name evidence="12" type="ORF">FHR94_002131</name>
</gene>
<dbReference type="InterPro" id="IPR005668">
    <property type="entry name" value="IPM_Synthase"/>
</dbReference>
<dbReference type="PROSITE" id="PS50991">
    <property type="entry name" value="PYR_CT"/>
    <property type="match status" value="1"/>
</dbReference>
<dbReference type="GO" id="GO:0003985">
    <property type="term" value="F:acetyl-CoA C-acetyltransferase activity"/>
    <property type="evidence" value="ECO:0007669"/>
    <property type="project" value="UniProtKB-UniRule"/>
</dbReference>
<dbReference type="GO" id="GO:0003852">
    <property type="term" value="F:2-isopropylmalate synthase activity"/>
    <property type="evidence" value="ECO:0007669"/>
    <property type="project" value="UniProtKB-UniRule"/>
</dbReference>
<dbReference type="FunFam" id="3.20.20.70:FF:000045">
    <property type="entry name" value="2-isopropylmalate synthase"/>
    <property type="match status" value="1"/>
</dbReference>
<dbReference type="Proteomes" id="UP000547614">
    <property type="component" value="Unassembled WGS sequence"/>
</dbReference>
<dbReference type="Pfam" id="PF08502">
    <property type="entry name" value="LeuA_dimer"/>
    <property type="match status" value="1"/>
</dbReference>
<comment type="similarity">
    <text evidence="3 10">Belongs to the alpha-IPM synthase/homocitrate synthase family. LeuA type 2 subfamily.</text>
</comment>
<keyword evidence="13" id="KW-1185">Reference proteome</keyword>
<dbReference type="SUPFAM" id="SSF51569">
    <property type="entry name" value="Aldolase"/>
    <property type="match status" value="1"/>
</dbReference>
<dbReference type="PANTHER" id="PTHR46911">
    <property type="match status" value="1"/>
</dbReference>
<dbReference type="Gene3D" id="3.30.160.270">
    <property type="match status" value="1"/>
</dbReference>
<keyword evidence="8 10" id="KW-0479">Metal-binding</keyword>
<name>A0A839VAA2_9GAMM</name>
<dbReference type="PROSITE" id="PS00815">
    <property type="entry name" value="AIPM_HOMOCIT_SYNTH_1"/>
    <property type="match status" value="1"/>
</dbReference>
<accession>A0A839VAA2</accession>
<dbReference type="InterPro" id="IPR036230">
    <property type="entry name" value="LeuA_allosteric_dom_sf"/>
</dbReference>
<dbReference type="Gene3D" id="3.20.20.70">
    <property type="entry name" value="Aldolase class I"/>
    <property type="match status" value="1"/>
</dbReference>
<dbReference type="SUPFAM" id="SSF110921">
    <property type="entry name" value="2-isopropylmalate synthase LeuA, allosteric (dimerisation) domain"/>
    <property type="match status" value="1"/>
</dbReference>
<dbReference type="GO" id="GO:0005737">
    <property type="term" value="C:cytoplasm"/>
    <property type="evidence" value="ECO:0007669"/>
    <property type="project" value="UniProtKB-SubCell"/>
</dbReference>
<dbReference type="NCBIfam" id="TIGR00970">
    <property type="entry name" value="leuA_yeast"/>
    <property type="match status" value="1"/>
</dbReference>
<feature type="binding site" evidence="10">
    <location>
        <position position="245"/>
    </location>
    <ligand>
        <name>Mg(2+)</name>
        <dbReference type="ChEBI" id="CHEBI:18420"/>
    </ligand>
</feature>
<dbReference type="NCBIfam" id="NF002991">
    <property type="entry name" value="PRK03739.1"/>
    <property type="match status" value="1"/>
</dbReference>
<evidence type="ECO:0000256" key="5">
    <source>
        <dbReference type="ARBA" id="ARBA00022430"/>
    </source>
</evidence>
<comment type="function">
    <text evidence="10">Catalyzes the condensation of the acetyl group of acetyl-CoA with 3-methyl-2-oxobutanoate (2-ketoisovalerate) to form 3-carboxy-3-hydroxy-4-methylpentanoate (2-isopropylmalate).</text>
</comment>
<comment type="subunit">
    <text evidence="10">Homodimer.</text>
</comment>
<dbReference type="InterPro" id="IPR002034">
    <property type="entry name" value="AIPM/Hcit_synth_CS"/>
</dbReference>
<comment type="subcellular location">
    <subcellularLocation>
        <location evidence="10">Cytoplasm</location>
    </subcellularLocation>
</comment>
<protein>
    <recommendedName>
        <fullName evidence="4 10">2-isopropylmalate synthase</fullName>
        <ecNumber evidence="4 10">2.3.3.13</ecNumber>
    </recommendedName>
    <alternativeName>
        <fullName evidence="10">Alpha-IPM synthase</fullName>
    </alternativeName>
    <alternativeName>
        <fullName evidence="10">Alpha-isopropylmalate synthase</fullName>
    </alternativeName>
</protein>
<organism evidence="12 13">
    <name type="scientific">Halomonas cerina</name>
    <dbReference type="NCBI Taxonomy" id="447424"/>
    <lineage>
        <taxon>Bacteria</taxon>
        <taxon>Pseudomonadati</taxon>
        <taxon>Pseudomonadota</taxon>
        <taxon>Gammaproteobacteria</taxon>
        <taxon>Oceanospirillales</taxon>
        <taxon>Halomonadaceae</taxon>
        <taxon>Halomonas</taxon>
    </lineage>
</organism>
<evidence type="ECO:0000259" key="11">
    <source>
        <dbReference type="PROSITE" id="PS50991"/>
    </source>
</evidence>
<evidence type="ECO:0000256" key="3">
    <source>
        <dbReference type="ARBA" id="ARBA00009767"/>
    </source>
</evidence>
<keyword evidence="12" id="KW-0012">Acyltransferase</keyword>
<keyword evidence="9 10" id="KW-0100">Branched-chain amino acid biosynthesis</keyword>
<sequence>MMLDNPATKYRPFVAVDLPDRQWPSQRIETPPLWCSVDLRDGNQALIDPMDQERKQRFFDLLVKVGFKQIEVGFPSASQTDFDFVRALIENDRVPDDVTIQVLTQARPHLIDRTFEALEGAKNAIVHVYNATDPVFRRVVFNVDKAECTRIAVDATTQIRSRMDAAPETHWTFQYSPELFTTTELDFAVEIVEAVMDAYEPTPEHPMIVNLPATVEVAPPNNYADQVEWFCRNVKDRDCLIVSVHPHNDRGTGVAAAELTLMAGADRVEGTLFGNGERTGNVDIVTLAMNLYTQGVHPRLDFSNITPIMREVEYCNQLPVHPRHPYVGDLVFTAFSGSHQDAIKKGMAARREAGEGVWEVPYLPIDPLDVGRSYEAVIRVNSQSGKGGVSYLLEQEHGIELPRRLSIEFSQVVQEVADRLGKEITSQMIYQAFVDEYLAKTTPFNLVNHRLTSESDSPAVNLEATIEERGERRTIRGQGNGPLAAFIKALAADGHDVEIIDYHEHSRGQGADAEAIAYVEVRIDGQAVFGVGTDESITSASMKAVMSALNRYLSTQAPAPNVTAETLA</sequence>
<dbReference type="InterPro" id="IPR054692">
    <property type="entry name" value="LeuA-like_post-cat"/>
</dbReference>
<comment type="caution">
    <text evidence="12">The sequence shown here is derived from an EMBL/GenBank/DDBJ whole genome shotgun (WGS) entry which is preliminary data.</text>
</comment>
<feature type="binding site" evidence="10">
    <location>
        <position position="281"/>
    </location>
    <ligand>
        <name>Mg(2+)</name>
        <dbReference type="ChEBI" id="CHEBI:18420"/>
    </ligand>
</feature>
<dbReference type="HAMAP" id="MF_00572">
    <property type="entry name" value="LeuA_type2"/>
    <property type="match status" value="1"/>
</dbReference>
<evidence type="ECO:0000256" key="7">
    <source>
        <dbReference type="ARBA" id="ARBA00022679"/>
    </source>
</evidence>
<comment type="cofactor">
    <cofactor evidence="10">
        <name>Mg(2+)</name>
        <dbReference type="ChEBI" id="CHEBI:18420"/>
    </cofactor>
</comment>
<reference evidence="12 13" key="1">
    <citation type="submission" date="2020-08" db="EMBL/GenBank/DDBJ databases">
        <title>Genomic Encyclopedia of Type Strains, Phase III (KMG-III): the genomes of soil and plant-associated and newly described type strains.</title>
        <authorList>
            <person name="Whitman W."/>
        </authorList>
    </citation>
    <scope>NUCLEOTIDE SEQUENCE [LARGE SCALE GENOMIC DNA]</scope>
    <source>
        <strain evidence="12 13">CECT 7282</strain>
    </source>
</reference>
<dbReference type="RefSeq" id="WP_183325680.1">
    <property type="nucleotide sequence ID" value="NZ_JACHXP010000009.1"/>
</dbReference>
<dbReference type="InterPro" id="IPR013785">
    <property type="entry name" value="Aldolase_TIM"/>
</dbReference>
<comment type="pathway">
    <text evidence="2 10">Amino-acid biosynthesis; L-leucine biosynthesis; L-leucine from 3-methyl-2-oxobutanoate: step 1/4.</text>
</comment>
<evidence type="ECO:0000256" key="8">
    <source>
        <dbReference type="ARBA" id="ARBA00022723"/>
    </source>
</evidence>
<keyword evidence="7 10" id="KW-0808">Transferase</keyword>
<evidence type="ECO:0000256" key="2">
    <source>
        <dbReference type="ARBA" id="ARBA00004689"/>
    </source>
</evidence>
<proteinExistence type="inferred from homology"/>
<dbReference type="Pfam" id="PF22615">
    <property type="entry name" value="IPMS_D2"/>
    <property type="match status" value="1"/>
</dbReference>
<dbReference type="InterPro" id="IPR013709">
    <property type="entry name" value="2-isopropylmalate_synth_dimer"/>
</dbReference>
<dbReference type="PROSITE" id="PS00816">
    <property type="entry name" value="AIPM_HOMOCIT_SYNTH_2"/>
    <property type="match status" value="1"/>
</dbReference>
<keyword evidence="5 10" id="KW-0432">Leucine biosynthesis</keyword>
<evidence type="ECO:0000256" key="6">
    <source>
        <dbReference type="ARBA" id="ARBA00022605"/>
    </source>
</evidence>